<dbReference type="VEuPathDB" id="FungiDB:CJI96_0001983"/>
<keyword evidence="6 9" id="KW-0694">RNA-binding</keyword>
<dbReference type="VEuPathDB" id="FungiDB:CJJ09_000621"/>
<evidence type="ECO:0000256" key="9">
    <source>
        <dbReference type="PROSITE-ProRule" id="PRU00958"/>
    </source>
</evidence>
<name>A0A0L0P378_CANAR</name>
<dbReference type="GO" id="GO:0000049">
    <property type="term" value="F:tRNA binding"/>
    <property type="evidence" value="ECO:0007669"/>
    <property type="project" value="UniProtKB-UniRule"/>
</dbReference>
<evidence type="ECO:0000313" key="12">
    <source>
        <dbReference type="Proteomes" id="UP000037122"/>
    </source>
</evidence>
<accession>A0A0L0P378</accession>
<keyword evidence="5 9" id="KW-0819">tRNA processing</keyword>
<dbReference type="AlphaFoldDB" id="A0A0L0P378"/>
<organism evidence="11 12">
    <name type="scientific">Candidozyma auris</name>
    <name type="common">Yeast</name>
    <name type="synonym">Candida auris</name>
    <dbReference type="NCBI Taxonomy" id="498019"/>
    <lineage>
        <taxon>Eukaryota</taxon>
        <taxon>Fungi</taxon>
        <taxon>Dikarya</taxon>
        <taxon>Ascomycota</taxon>
        <taxon>Saccharomycotina</taxon>
        <taxon>Pichiomycetes</taxon>
        <taxon>Metschnikowiaceae</taxon>
        <taxon>Candidozyma</taxon>
    </lineage>
</organism>
<dbReference type="PANTHER" id="PTHR10631">
    <property type="entry name" value="N 2 ,N 2 -DIMETHYLGUANOSINE TRNA METHYLTRANSFERASE"/>
    <property type="match status" value="1"/>
</dbReference>
<keyword evidence="1 9" id="KW-0820">tRNA-binding</keyword>
<evidence type="ECO:0000256" key="10">
    <source>
        <dbReference type="SAM" id="MobiDB-lite"/>
    </source>
</evidence>
<evidence type="ECO:0000256" key="4">
    <source>
        <dbReference type="ARBA" id="ARBA00022691"/>
    </source>
</evidence>
<keyword evidence="3 9" id="KW-0808">Transferase</keyword>
<evidence type="ECO:0000256" key="8">
    <source>
        <dbReference type="ARBA" id="ARBA00051897"/>
    </source>
</evidence>
<dbReference type="NCBIfam" id="TIGR00308">
    <property type="entry name" value="TRM1"/>
    <property type="match status" value="1"/>
</dbReference>
<evidence type="ECO:0000256" key="5">
    <source>
        <dbReference type="ARBA" id="ARBA00022694"/>
    </source>
</evidence>
<sequence length="555" mass="62085">MLRWLKRLTQRMTINIEEFNIIKEGKASVLVPKQETVFYNHIQQFNRDLSVMAIRAWLAETNAKRHEKMLKKRKLEDETGGNEPIACEDRKFVRILEALSASGLRALRYGHEVPQVSRIVANDLLPAAVASINRSAEYNNLSDLVKGHEGDAITYMGSIKDNERFHVVDLDPYGTAAPFLESAVRLIMDDGLLMVTCTDAGVLAGNGYPEKCYALYGGSNFGNTFMGLEANHEAGIRLILSTIANVAARHKKCIEPVLSLSIDYYFRVFVRVKTSPAQVKQLASTMMLVNHCVGCGYQVEQRMGRVSGNKFQTPRASPVGPNCPCCGSPFHVAGPMWGGKLHNKEFVEKVLSINRAADTSVYGTTERIKGMLTLAKEEIETPFYTNLGRLPSLFKASTIPLTEFARALGNLGHRVSLTHAKANSIKTSAPWEDVLLLAARWLRKCNEKRLSELKASVEGITDEEKKQKKLQTIKELEENIDTSKNLSDTMPGARVLKFLEKDTREVDFDTPNELSDGLVKLRKIKMVRFQETPANWGPKARPGKKQKTEEKSVEQ</sequence>
<feature type="compositionally biased region" description="Basic and acidic residues" evidence="10">
    <location>
        <begin position="546"/>
        <end position="555"/>
    </location>
</feature>
<dbReference type="InterPro" id="IPR029063">
    <property type="entry name" value="SAM-dependent_MTases_sf"/>
</dbReference>
<comment type="caution">
    <text evidence="11">The sequence shown here is derived from an EMBL/GenBank/DDBJ whole genome shotgun (WGS) entry which is preliminary data.</text>
</comment>
<dbReference type="PROSITE" id="PS51626">
    <property type="entry name" value="SAM_MT_TRM1"/>
    <property type="match status" value="1"/>
</dbReference>
<dbReference type="VEuPathDB" id="FungiDB:CJJ07_001719"/>
<comment type="similarity">
    <text evidence="9">Belongs to the class I-like SAM-binding methyltransferase superfamily. Trm1 family.</text>
</comment>
<reference evidence="12" key="1">
    <citation type="journal article" date="2015" name="BMC Genomics">
        <title>Draft genome of a commonly misdiagnosed multidrug resistant pathogen Candida auris.</title>
        <authorList>
            <person name="Chatterjee S."/>
            <person name="Alampalli S.V."/>
            <person name="Nageshan R.K."/>
            <person name="Chettiar S.T."/>
            <person name="Joshi S."/>
            <person name="Tatu U.S."/>
        </authorList>
    </citation>
    <scope>NUCLEOTIDE SEQUENCE [LARGE SCALE GENOMIC DNA]</scope>
    <source>
        <strain evidence="12">6684</strain>
    </source>
</reference>
<protein>
    <recommendedName>
        <fullName evidence="7 9">tRNA (guanine(26)-N(2))-dimethyltransferase</fullName>
        <ecNumber evidence="7 9">2.1.1.216</ecNumber>
    </recommendedName>
</protein>
<keyword evidence="4 9" id="KW-0949">S-adenosyl-L-methionine</keyword>
<gene>
    <name evidence="11" type="ORF">QG37_01692</name>
</gene>
<dbReference type="EMBL" id="LGST01000016">
    <property type="protein sequence ID" value="KNE00827.1"/>
    <property type="molecule type" value="Genomic_DNA"/>
</dbReference>
<dbReference type="EC" id="2.1.1.216" evidence="7 9"/>
<dbReference type="GO" id="GO:0002940">
    <property type="term" value="P:tRNA N2-guanine methylation"/>
    <property type="evidence" value="ECO:0007669"/>
    <property type="project" value="TreeGrafter"/>
</dbReference>
<dbReference type="FunFam" id="3.30.56.70:FF:000001">
    <property type="entry name" value="tRNA (guanine(26)-N(2))-dimethyltransferase"/>
    <property type="match status" value="1"/>
</dbReference>
<evidence type="ECO:0000256" key="6">
    <source>
        <dbReference type="ARBA" id="ARBA00022884"/>
    </source>
</evidence>
<dbReference type="Proteomes" id="UP000037122">
    <property type="component" value="Unassembled WGS sequence"/>
</dbReference>
<comment type="catalytic activity">
    <reaction evidence="8 9">
        <text>guanosine(26) in tRNA + 2 S-adenosyl-L-methionine = N(2)-dimethylguanosine(26) in tRNA + 2 S-adenosyl-L-homocysteine + 2 H(+)</text>
        <dbReference type="Rhea" id="RHEA:43140"/>
        <dbReference type="Rhea" id="RHEA-COMP:10359"/>
        <dbReference type="Rhea" id="RHEA-COMP:10360"/>
        <dbReference type="ChEBI" id="CHEBI:15378"/>
        <dbReference type="ChEBI" id="CHEBI:57856"/>
        <dbReference type="ChEBI" id="CHEBI:59789"/>
        <dbReference type="ChEBI" id="CHEBI:74269"/>
        <dbReference type="ChEBI" id="CHEBI:74513"/>
        <dbReference type="EC" id="2.1.1.216"/>
    </reaction>
</comment>
<dbReference type="Pfam" id="PF02005">
    <property type="entry name" value="TRM"/>
    <property type="match status" value="1"/>
</dbReference>
<keyword evidence="2 9" id="KW-0489">Methyltransferase</keyword>
<proteinExistence type="inferred from homology"/>
<evidence type="ECO:0000256" key="3">
    <source>
        <dbReference type="ARBA" id="ARBA00022679"/>
    </source>
</evidence>
<dbReference type="VEuPathDB" id="FungiDB:B9J08_003485"/>
<dbReference type="PANTHER" id="PTHR10631:SF3">
    <property type="entry name" value="TRNA (GUANINE(26)-N(2))-DIMETHYLTRANSFERASE"/>
    <property type="match status" value="1"/>
</dbReference>
<dbReference type="InterPro" id="IPR042296">
    <property type="entry name" value="tRNA_met_Trm1_C"/>
</dbReference>
<dbReference type="Gene3D" id="3.40.50.150">
    <property type="entry name" value="Vaccinia Virus protein VP39"/>
    <property type="match status" value="1"/>
</dbReference>
<evidence type="ECO:0000256" key="7">
    <source>
        <dbReference type="ARBA" id="ARBA00039099"/>
    </source>
</evidence>
<dbReference type="FunFam" id="3.40.50.150:FF:000051">
    <property type="entry name" value="tRNA (guanine(26)-N(2))-dimethyltransferase"/>
    <property type="match status" value="1"/>
</dbReference>
<dbReference type="Gene3D" id="3.30.56.70">
    <property type="entry name" value="N2,N2-dimethylguanosine tRNA methyltransferase, C-terminal domain"/>
    <property type="match status" value="1"/>
</dbReference>
<dbReference type="GO" id="GO:0005634">
    <property type="term" value="C:nucleus"/>
    <property type="evidence" value="ECO:0007669"/>
    <property type="project" value="TreeGrafter"/>
</dbReference>
<evidence type="ECO:0000256" key="2">
    <source>
        <dbReference type="ARBA" id="ARBA00022603"/>
    </source>
</evidence>
<dbReference type="VEuPathDB" id="FungiDB:QG37_01692"/>
<dbReference type="GO" id="GO:0160104">
    <property type="term" value="F:tRNA (guanine(26)-N2)-dimethyltransferase activity"/>
    <property type="evidence" value="ECO:0007669"/>
    <property type="project" value="UniProtKB-UniRule"/>
</dbReference>
<evidence type="ECO:0000313" key="11">
    <source>
        <dbReference type="EMBL" id="KNE00827.1"/>
    </source>
</evidence>
<evidence type="ECO:0000256" key="1">
    <source>
        <dbReference type="ARBA" id="ARBA00022555"/>
    </source>
</evidence>
<feature type="region of interest" description="Disordered" evidence="10">
    <location>
        <begin position="531"/>
        <end position="555"/>
    </location>
</feature>
<dbReference type="VEuPathDB" id="FungiDB:CJI97_003559"/>
<dbReference type="SUPFAM" id="SSF53335">
    <property type="entry name" value="S-adenosyl-L-methionine-dependent methyltransferases"/>
    <property type="match status" value="1"/>
</dbReference>
<dbReference type="InterPro" id="IPR002905">
    <property type="entry name" value="Trm1"/>
</dbReference>